<keyword evidence="8" id="KW-1185">Reference proteome</keyword>
<dbReference type="PROSITE" id="PS50071">
    <property type="entry name" value="HOMEOBOX_2"/>
    <property type="match status" value="1"/>
</dbReference>
<accession>A0AA88GSH4</accession>
<comment type="subcellular location">
    <subcellularLocation>
        <location evidence="4">Nucleus</location>
    </subcellularLocation>
</comment>
<feature type="compositionally biased region" description="Basic residues" evidence="5">
    <location>
        <begin position="18"/>
        <end position="30"/>
    </location>
</feature>
<dbReference type="AlphaFoldDB" id="A0AA88GSH4"/>
<evidence type="ECO:0000313" key="7">
    <source>
        <dbReference type="EMBL" id="KAG2388070.1"/>
    </source>
</evidence>
<feature type="region of interest" description="Disordered" evidence="5">
    <location>
        <begin position="15"/>
        <end position="108"/>
    </location>
</feature>
<evidence type="ECO:0000313" key="8">
    <source>
        <dbReference type="Proteomes" id="UP000816034"/>
    </source>
</evidence>
<keyword evidence="1 4" id="KW-0238">DNA-binding</keyword>
<protein>
    <recommendedName>
        <fullName evidence="6">Homeobox domain-containing protein</fullName>
    </recommendedName>
</protein>
<dbReference type="Proteomes" id="UP000816034">
    <property type="component" value="Unassembled WGS sequence"/>
</dbReference>
<evidence type="ECO:0000256" key="1">
    <source>
        <dbReference type="ARBA" id="ARBA00023125"/>
    </source>
</evidence>
<dbReference type="InterPro" id="IPR050224">
    <property type="entry name" value="TALE_homeobox"/>
</dbReference>
<sequence length="292" mass="33151">MMIKSSLVTAMPTTTSMKNHHNHSNYHPHQQHTSYNSSSASYSLPTITSSQQTHRFPSMHSSGASNHPSSSHHVHNITLHTTQHSNNTSTGPHHHHSQSSSSLATPASNTTNIDVMFKKIMEAKFSTTLNEIENTFNQYDSHLSSTLRNIEEEFREMLSSNNLKKRSRRGSSSQQDSSSPQDSVSTAARGGDFENDSNSADCSMSKKRKRSNFSKKDKELLIDWLHKHAEYPYPTDEEKEELLERVSMTKDQLETWFVNNRKRLLPSSTSRKTPAMLQCEQFNMKLEQKLGV</sequence>
<keyword evidence="3 4" id="KW-0539">Nucleus</keyword>
<dbReference type="InterPro" id="IPR008422">
    <property type="entry name" value="KN_HD"/>
</dbReference>
<feature type="domain" description="Homeobox" evidence="6">
    <location>
        <begin position="204"/>
        <end position="267"/>
    </location>
</feature>
<gene>
    <name evidence="7" type="ORF">C9374_000920</name>
</gene>
<feature type="DNA-binding region" description="Homeobox" evidence="4">
    <location>
        <begin position="206"/>
        <end position="268"/>
    </location>
</feature>
<proteinExistence type="predicted"/>
<dbReference type="RefSeq" id="XP_044552062.1">
    <property type="nucleotide sequence ID" value="XM_044699361.1"/>
</dbReference>
<feature type="compositionally biased region" description="Low complexity" evidence="5">
    <location>
        <begin position="170"/>
        <end position="185"/>
    </location>
</feature>
<organism evidence="7 8">
    <name type="scientific">Naegleria lovaniensis</name>
    <name type="common">Amoeba</name>
    <dbReference type="NCBI Taxonomy" id="51637"/>
    <lineage>
        <taxon>Eukaryota</taxon>
        <taxon>Discoba</taxon>
        <taxon>Heterolobosea</taxon>
        <taxon>Tetramitia</taxon>
        <taxon>Eutetramitia</taxon>
        <taxon>Vahlkampfiidae</taxon>
        <taxon>Naegleria</taxon>
    </lineage>
</organism>
<feature type="compositionally biased region" description="Low complexity" evidence="5">
    <location>
        <begin position="34"/>
        <end position="43"/>
    </location>
</feature>
<feature type="compositionally biased region" description="Polar residues" evidence="5">
    <location>
        <begin position="78"/>
        <end position="87"/>
    </location>
</feature>
<dbReference type="EMBL" id="PYSW02000011">
    <property type="protein sequence ID" value="KAG2388070.1"/>
    <property type="molecule type" value="Genomic_DNA"/>
</dbReference>
<dbReference type="Gene3D" id="1.10.10.60">
    <property type="entry name" value="Homeodomain-like"/>
    <property type="match status" value="1"/>
</dbReference>
<dbReference type="PANTHER" id="PTHR11850">
    <property type="entry name" value="HOMEOBOX PROTEIN TRANSCRIPTION FACTORS"/>
    <property type="match status" value="1"/>
</dbReference>
<evidence type="ECO:0000256" key="2">
    <source>
        <dbReference type="ARBA" id="ARBA00023155"/>
    </source>
</evidence>
<feature type="region of interest" description="Disordered" evidence="5">
    <location>
        <begin position="160"/>
        <end position="210"/>
    </location>
</feature>
<name>A0AA88GSH4_NAELO</name>
<evidence type="ECO:0000256" key="5">
    <source>
        <dbReference type="SAM" id="MobiDB-lite"/>
    </source>
</evidence>
<dbReference type="InterPro" id="IPR009057">
    <property type="entry name" value="Homeodomain-like_sf"/>
</dbReference>
<evidence type="ECO:0000256" key="3">
    <source>
        <dbReference type="ARBA" id="ARBA00023242"/>
    </source>
</evidence>
<dbReference type="GO" id="GO:0005634">
    <property type="term" value="C:nucleus"/>
    <property type="evidence" value="ECO:0007669"/>
    <property type="project" value="UniProtKB-SubCell"/>
</dbReference>
<dbReference type="SMART" id="SM00389">
    <property type="entry name" value="HOX"/>
    <property type="match status" value="1"/>
</dbReference>
<feature type="compositionally biased region" description="Polar residues" evidence="5">
    <location>
        <begin position="44"/>
        <end position="55"/>
    </location>
</feature>
<dbReference type="Pfam" id="PF05920">
    <property type="entry name" value="Homeobox_KN"/>
    <property type="match status" value="1"/>
</dbReference>
<dbReference type="GO" id="GO:0003677">
    <property type="term" value="F:DNA binding"/>
    <property type="evidence" value="ECO:0007669"/>
    <property type="project" value="UniProtKB-UniRule"/>
</dbReference>
<evidence type="ECO:0000259" key="6">
    <source>
        <dbReference type="PROSITE" id="PS50071"/>
    </source>
</evidence>
<dbReference type="SUPFAM" id="SSF46689">
    <property type="entry name" value="Homeodomain-like"/>
    <property type="match status" value="1"/>
</dbReference>
<keyword evidence="2 4" id="KW-0371">Homeobox</keyword>
<feature type="compositionally biased region" description="Low complexity" evidence="5">
    <location>
        <begin position="98"/>
        <end position="108"/>
    </location>
</feature>
<dbReference type="CDD" id="cd00086">
    <property type="entry name" value="homeodomain"/>
    <property type="match status" value="1"/>
</dbReference>
<dbReference type="InterPro" id="IPR001356">
    <property type="entry name" value="HD"/>
</dbReference>
<reference evidence="7 8" key="1">
    <citation type="journal article" date="2018" name="BMC Genomics">
        <title>The genome of Naegleria lovaniensis, the basis for a comparative approach to unravel pathogenicity factors of the human pathogenic amoeba N. fowleri.</title>
        <authorList>
            <person name="Liechti N."/>
            <person name="Schurch N."/>
            <person name="Bruggmann R."/>
            <person name="Wittwer M."/>
        </authorList>
    </citation>
    <scope>NUCLEOTIDE SEQUENCE [LARGE SCALE GENOMIC DNA]</scope>
    <source>
        <strain evidence="7 8">ATCC 30569</strain>
    </source>
</reference>
<evidence type="ECO:0000256" key="4">
    <source>
        <dbReference type="PROSITE-ProRule" id="PRU00108"/>
    </source>
</evidence>
<dbReference type="GO" id="GO:0006355">
    <property type="term" value="P:regulation of DNA-templated transcription"/>
    <property type="evidence" value="ECO:0007669"/>
    <property type="project" value="InterPro"/>
</dbReference>
<feature type="compositionally biased region" description="Low complexity" evidence="5">
    <location>
        <begin position="58"/>
        <end position="69"/>
    </location>
</feature>
<dbReference type="GeneID" id="68093376"/>
<comment type="caution">
    <text evidence="7">The sequence shown here is derived from an EMBL/GenBank/DDBJ whole genome shotgun (WGS) entry which is preliminary data.</text>
</comment>